<dbReference type="AlphaFoldDB" id="A0A3Q1HDR3"/>
<dbReference type="InterPro" id="IPR050488">
    <property type="entry name" value="Ig_Fc_receptor"/>
</dbReference>
<dbReference type="InterPro" id="IPR003598">
    <property type="entry name" value="Ig_sub2"/>
</dbReference>
<dbReference type="Pfam" id="PF13927">
    <property type="entry name" value="Ig_3"/>
    <property type="match status" value="1"/>
</dbReference>
<keyword evidence="1" id="KW-0732">Signal</keyword>
<sequence length="532" mass="59992">MWKDTNNRVCCMICISLVSHFGQKSGPTIIPVGGRVTLSCSVDDSDGWKYDWFRRTSNSNEAQLIQYFYLCLSVSTSVSVTLQPDWSQVFSGEKITVRCEIQGGGDTEWDYEWKTPQSTSHQTHVNYWTLSVSESSSGNYMCRGRNRRDSYSSTQWSKTITLTVSEKPKPQLSADDRDIPVGGSVTLSCSVNPSSGWKYYWYRGDQSSELLIRHDDVFNSSGKISVSQEGQYWCRGGRGEPVYYSQYSQSVRINRLVTVSNRVVVTLHPNWSEIYHGEMITVRCEIQGGDTEWEYEWETTSSIKPSNPKEFRISSASSSHSGNYRCKGRKKNAQHETTEWSDFIELTVNNSKSTSLTVSPDRVQHFTSDSVSLSCEGNSTEWRVRRFPEDSYLTLCSDWGTMTGSTCNISGLFSSAVYWCESGSGQFTNSVNITGHNMILMSPVHPVTEGQSVSLGCRLKTGQKLSNNVFFYQNDKLLQNDTRVELIISAVSKSHEGFYKCQHSGKESPQSWMTVKMLSATRTNVSVLLINI</sequence>
<reference evidence="5" key="1">
    <citation type="submission" date="2021-04" db="EMBL/GenBank/DDBJ databases">
        <authorList>
            <consortium name="Wellcome Sanger Institute Data Sharing"/>
        </authorList>
    </citation>
    <scope>NUCLEOTIDE SEQUENCE [LARGE SCALE GENOMIC DNA]</scope>
</reference>
<dbReference type="GeneTree" id="ENSGT00940000163711"/>
<dbReference type="PANTHER" id="PTHR11481">
    <property type="entry name" value="IMMUNOGLOBULIN FC RECEPTOR"/>
    <property type="match status" value="1"/>
</dbReference>
<keyword evidence="2" id="KW-1015">Disulfide bond</keyword>
<feature type="region of interest" description="Disordered" evidence="3">
    <location>
        <begin position="308"/>
        <end position="329"/>
    </location>
</feature>
<dbReference type="InterPro" id="IPR036179">
    <property type="entry name" value="Ig-like_dom_sf"/>
</dbReference>
<dbReference type="OrthoDB" id="6151406at2759"/>
<dbReference type="Ensembl" id="ENSATET00000005545.2">
    <property type="protein sequence ID" value="ENSATEP00000005454.2"/>
    <property type="gene ID" value="ENSATEG00000003843.2"/>
</dbReference>
<feature type="domain" description="Ig-like" evidence="4">
    <location>
        <begin position="168"/>
        <end position="235"/>
    </location>
</feature>
<dbReference type="GO" id="GO:0006955">
    <property type="term" value="P:immune response"/>
    <property type="evidence" value="ECO:0007669"/>
    <property type="project" value="TreeGrafter"/>
</dbReference>
<protein>
    <recommendedName>
        <fullName evidence="4">Ig-like domain-containing protein</fullName>
    </recommendedName>
</protein>
<feature type="domain" description="Ig-like" evidence="4">
    <location>
        <begin position="76"/>
        <end position="161"/>
    </location>
</feature>
<dbReference type="InterPro" id="IPR013783">
    <property type="entry name" value="Ig-like_fold"/>
</dbReference>
<dbReference type="InterPro" id="IPR003599">
    <property type="entry name" value="Ig_sub"/>
</dbReference>
<evidence type="ECO:0000313" key="5">
    <source>
        <dbReference type="Ensembl" id="ENSATEP00000005454.2"/>
    </source>
</evidence>
<dbReference type="GO" id="GO:0004888">
    <property type="term" value="F:transmembrane signaling receptor activity"/>
    <property type="evidence" value="ECO:0007669"/>
    <property type="project" value="TreeGrafter"/>
</dbReference>
<reference evidence="5" key="2">
    <citation type="submission" date="2025-08" db="UniProtKB">
        <authorList>
            <consortium name="Ensembl"/>
        </authorList>
    </citation>
    <scope>IDENTIFICATION</scope>
</reference>
<proteinExistence type="predicted"/>
<reference evidence="5" key="3">
    <citation type="submission" date="2025-09" db="UniProtKB">
        <authorList>
            <consortium name="Ensembl"/>
        </authorList>
    </citation>
    <scope>IDENTIFICATION</scope>
</reference>
<name>A0A3Q1HDR3_ANATE</name>
<organism evidence="5 6">
    <name type="scientific">Anabas testudineus</name>
    <name type="common">Climbing perch</name>
    <name type="synonym">Anthias testudineus</name>
    <dbReference type="NCBI Taxonomy" id="64144"/>
    <lineage>
        <taxon>Eukaryota</taxon>
        <taxon>Metazoa</taxon>
        <taxon>Chordata</taxon>
        <taxon>Craniata</taxon>
        <taxon>Vertebrata</taxon>
        <taxon>Euteleostomi</taxon>
        <taxon>Actinopterygii</taxon>
        <taxon>Neopterygii</taxon>
        <taxon>Teleostei</taxon>
        <taxon>Neoteleostei</taxon>
        <taxon>Acanthomorphata</taxon>
        <taxon>Anabantaria</taxon>
        <taxon>Anabantiformes</taxon>
        <taxon>Anabantoidei</taxon>
        <taxon>Anabantidae</taxon>
        <taxon>Anabas</taxon>
    </lineage>
</organism>
<keyword evidence="6" id="KW-1185">Reference proteome</keyword>
<feature type="domain" description="Ig-like" evidence="4">
    <location>
        <begin position="261"/>
        <end position="338"/>
    </location>
</feature>
<dbReference type="InParanoid" id="A0A3Q1HDR3"/>
<dbReference type="STRING" id="64144.ENSATEP00000005454"/>
<dbReference type="Gene3D" id="2.60.40.10">
    <property type="entry name" value="Immunoglobulins"/>
    <property type="match status" value="4"/>
</dbReference>
<dbReference type="Pfam" id="PF13895">
    <property type="entry name" value="Ig_2"/>
    <property type="match status" value="2"/>
</dbReference>
<dbReference type="SUPFAM" id="SSF48726">
    <property type="entry name" value="Immunoglobulin"/>
    <property type="match status" value="4"/>
</dbReference>
<dbReference type="SMART" id="SM00408">
    <property type="entry name" value="IGc2"/>
    <property type="match status" value="4"/>
</dbReference>
<dbReference type="PANTHER" id="PTHR11481:SF64">
    <property type="entry name" value="FC RECEPTOR-LIKE PROTEIN 4"/>
    <property type="match status" value="1"/>
</dbReference>
<dbReference type="GO" id="GO:0007166">
    <property type="term" value="P:cell surface receptor signaling pathway"/>
    <property type="evidence" value="ECO:0007669"/>
    <property type="project" value="TreeGrafter"/>
</dbReference>
<accession>A0A3Q1HDR3</accession>
<dbReference type="GO" id="GO:0009897">
    <property type="term" value="C:external side of plasma membrane"/>
    <property type="evidence" value="ECO:0007669"/>
    <property type="project" value="TreeGrafter"/>
</dbReference>
<evidence type="ECO:0000313" key="6">
    <source>
        <dbReference type="Proteomes" id="UP000265040"/>
    </source>
</evidence>
<dbReference type="PROSITE" id="PS50835">
    <property type="entry name" value="IG_LIKE"/>
    <property type="match status" value="3"/>
</dbReference>
<evidence type="ECO:0000256" key="2">
    <source>
        <dbReference type="ARBA" id="ARBA00023157"/>
    </source>
</evidence>
<evidence type="ECO:0000256" key="1">
    <source>
        <dbReference type="ARBA" id="ARBA00022729"/>
    </source>
</evidence>
<evidence type="ECO:0000259" key="4">
    <source>
        <dbReference type="PROSITE" id="PS50835"/>
    </source>
</evidence>
<evidence type="ECO:0000256" key="3">
    <source>
        <dbReference type="SAM" id="MobiDB-lite"/>
    </source>
</evidence>
<dbReference type="Proteomes" id="UP000265040">
    <property type="component" value="Chromosome 18"/>
</dbReference>
<dbReference type="InterPro" id="IPR007110">
    <property type="entry name" value="Ig-like_dom"/>
</dbReference>
<dbReference type="SMART" id="SM00409">
    <property type="entry name" value="IG"/>
    <property type="match status" value="4"/>
</dbReference>